<comment type="subcellular location">
    <subcellularLocation>
        <location evidence="1">Mitochondrion</location>
    </subcellularLocation>
</comment>
<keyword evidence="7" id="KW-1185">Reference proteome</keyword>
<evidence type="ECO:0000256" key="3">
    <source>
        <dbReference type="ARBA" id="ARBA00023002"/>
    </source>
</evidence>
<dbReference type="PROSITE" id="PS00061">
    <property type="entry name" value="ADH_SHORT"/>
    <property type="match status" value="1"/>
</dbReference>
<name>A0A6J0BY29_NEOLC</name>
<dbReference type="PANTHER" id="PTHR44889:SF1">
    <property type="entry name" value="INACTIVE HYDROXYSTEROID DEHYDROGENASE-LIKE PROTEIN 1"/>
    <property type="match status" value="1"/>
</dbReference>
<evidence type="ECO:0000256" key="6">
    <source>
        <dbReference type="SAM" id="Phobius"/>
    </source>
</evidence>
<evidence type="ECO:0000256" key="4">
    <source>
        <dbReference type="ARBA" id="ARBA00023128"/>
    </source>
</evidence>
<keyword evidence="6" id="KW-0472">Membrane</keyword>
<dbReference type="PRINTS" id="PR00081">
    <property type="entry name" value="GDHRDH"/>
</dbReference>
<dbReference type="FunFam" id="3.40.50.720:FF:000137">
    <property type="entry name" value="Hydroxysteroid (17-beta) dehydrogenase 3"/>
    <property type="match status" value="1"/>
</dbReference>
<dbReference type="GO" id="GO:0016491">
    <property type="term" value="F:oxidoreductase activity"/>
    <property type="evidence" value="ECO:0007669"/>
    <property type="project" value="UniProtKB-KW"/>
</dbReference>
<dbReference type="GO" id="GO:0005739">
    <property type="term" value="C:mitochondrion"/>
    <property type="evidence" value="ECO:0007669"/>
    <property type="project" value="UniProtKB-SubCell"/>
</dbReference>
<proteinExistence type="inferred from homology"/>
<keyword evidence="6" id="KW-1133">Transmembrane helix</keyword>
<dbReference type="InterPro" id="IPR020904">
    <property type="entry name" value="Sc_DH/Rdtase_CS"/>
</dbReference>
<evidence type="ECO:0000313" key="7">
    <source>
        <dbReference type="Proteomes" id="UP000829291"/>
    </source>
</evidence>
<keyword evidence="4" id="KW-0496">Mitochondrion</keyword>
<dbReference type="Gene3D" id="3.40.50.720">
    <property type="entry name" value="NAD(P)-binding Rossmann-like Domain"/>
    <property type="match status" value="1"/>
</dbReference>
<dbReference type="InterPro" id="IPR002347">
    <property type="entry name" value="SDR_fam"/>
</dbReference>
<dbReference type="GeneID" id="107223875"/>
<dbReference type="InterPro" id="IPR036291">
    <property type="entry name" value="NAD(P)-bd_dom_sf"/>
</dbReference>
<sequence length="368" mass="40861">MRIKHTYRYSVPISVNAIESITHAALLCCRSLATDGLLSPFIRNESPVSTRKMLLDIALSALALVVACWILFEPILRAGRTFWGAARLIFDSNTVDLKARYGEWAVVTGSTDGIGKAYAKELAVRGMSLVLISRNFDRLENTRKEILATNPNVEVKVIVADFSKGKDIYEKISIQLQDLPVAILVNNVGKQYEYPMYLGEVPETELWDIINVNVGATTLMTRMLIGAMEKRGRGAIVNVSSGSELQPLPLMTVYAATKIYVKSFSEALRAEYSRSGITVQHLVPFFINTKMNAFSAKLQVSSVMVPDATTYARNAVATLGKLDSSTGYWAHGIQQFFTVIPPVWVRTKIGQLINQTFREDYFKGKTVS</sequence>
<accession>A0A6J0BY29</accession>
<dbReference type="SUPFAM" id="SSF51735">
    <property type="entry name" value="NAD(P)-binding Rossmann-fold domains"/>
    <property type="match status" value="1"/>
</dbReference>
<dbReference type="RefSeq" id="XP_015519192.1">
    <property type="nucleotide sequence ID" value="XM_015663706.2"/>
</dbReference>
<keyword evidence="6" id="KW-0812">Transmembrane</keyword>
<evidence type="ECO:0000256" key="2">
    <source>
        <dbReference type="ARBA" id="ARBA00022857"/>
    </source>
</evidence>
<protein>
    <submittedName>
        <fullName evidence="8">Inactive hydroxysteroid dehydrogenase-like protein 1 isoform X1</fullName>
    </submittedName>
</protein>
<dbReference type="Pfam" id="PF00106">
    <property type="entry name" value="adh_short"/>
    <property type="match status" value="1"/>
</dbReference>
<dbReference type="OrthoDB" id="5545019at2759"/>
<dbReference type="Proteomes" id="UP000829291">
    <property type="component" value="Chromosome 3"/>
</dbReference>
<organism evidence="8">
    <name type="scientific">Neodiprion lecontei</name>
    <name type="common">Redheaded pine sawfly</name>
    <dbReference type="NCBI Taxonomy" id="441921"/>
    <lineage>
        <taxon>Eukaryota</taxon>
        <taxon>Metazoa</taxon>
        <taxon>Ecdysozoa</taxon>
        <taxon>Arthropoda</taxon>
        <taxon>Hexapoda</taxon>
        <taxon>Insecta</taxon>
        <taxon>Pterygota</taxon>
        <taxon>Neoptera</taxon>
        <taxon>Endopterygota</taxon>
        <taxon>Hymenoptera</taxon>
        <taxon>Tenthredinoidea</taxon>
        <taxon>Diprionidae</taxon>
        <taxon>Diprioninae</taxon>
        <taxon>Neodiprion</taxon>
    </lineage>
</organism>
<dbReference type="AlphaFoldDB" id="A0A6J0BY29"/>
<feature type="transmembrane region" description="Helical" evidence="6">
    <location>
        <begin position="53"/>
        <end position="72"/>
    </location>
</feature>
<dbReference type="PRINTS" id="PR00080">
    <property type="entry name" value="SDRFAMILY"/>
</dbReference>
<keyword evidence="2" id="KW-0521">NADP</keyword>
<evidence type="ECO:0000256" key="1">
    <source>
        <dbReference type="ARBA" id="ARBA00004173"/>
    </source>
</evidence>
<comment type="similarity">
    <text evidence="5">Belongs to the short-chain dehydrogenases/reductases (SDR) family. 17-beta-HSD 3 subfamily.</text>
</comment>
<dbReference type="KEGG" id="nlo:107223875"/>
<evidence type="ECO:0000256" key="5">
    <source>
        <dbReference type="ARBA" id="ARBA00038261"/>
    </source>
</evidence>
<gene>
    <name evidence="8" type="primary">LOC107223875</name>
</gene>
<keyword evidence="3" id="KW-0560">Oxidoreductase</keyword>
<reference evidence="8" key="1">
    <citation type="submission" date="2025-08" db="UniProtKB">
        <authorList>
            <consortium name="RefSeq"/>
        </authorList>
    </citation>
    <scope>IDENTIFICATION</scope>
    <source>
        <tissue evidence="8">Thorax and Abdomen</tissue>
    </source>
</reference>
<dbReference type="FunCoup" id="A0A6J0BY29">
    <property type="interactions" value="852"/>
</dbReference>
<dbReference type="CDD" id="cd05356">
    <property type="entry name" value="17beta-HSD1_like_SDR_c"/>
    <property type="match status" value="1"/>
</dbReference>
<dbReference type="PANTHER" id="PTHR44889">
    <property type="entry name" value="INACTIVE HYDROXYSTEROID DEHYDROGENASE-LIKE PROTEIN 1"/>
    <property type="match status" value="1"/>
</dbReference>
<evidence type="ECO:0000313" key="8">
    <source>
        <dbReference type="RefSeq" id="XP_015519192.1"/>
    </source>
</evidence>
<dbReference type="InParanoid" id="A0A6J0BY29"/>
<dbReference type="InterPro" id="IPR052149">
    <property type="entry name" value="17-beta-HSD3-like"/>
</dbReference>